<name>A0ABW4KL14_9BACI</name>
<evidence type="ECO:0000313" key="3">
    <source>
        <dbReference type="Proteomes" id="UP001597301"/>
    </source>
</evidence>
<comment type="caution">
    <text evidence="2">The sequence shown here is derived from an EMBL/GenBank/DDBJ whole genome shotgun (WGS) entry which is preliminary data.</text>
</comment>
<dbReference type="SUPFAM" id="SSF55031">
    <property type="entry name" value="Bacterial exopeptidase dimerisation domain"/>
    <property type="match status" value="1"/>
</dbReference>
<dbReference type="Pfam" id="PF07687">
    <property type="entry name" value="M20_dimer"/>
    <property type="match status" value="1"/>
</dbReference>
<dbReference type="Gene3D" id="3.40.630.10">
    <property type="entry name" value="Zn peptidases"/>
    <property type="match status" value="1"/>
</dbReference>
<keyword evidence="3" id="KW-1185">Reference proteome</keyword>
<dbReference type="InterPro" id="IPR037484">
    <property type="entry name" value="AmhX-like"/>
</dbReference>
<dbReference type="PANTHER" id="PTHR11014:SF122">
    <property type="entry name" value="AMIDOHYDROLASE AMHX"/>
    <property type="match status" value="1"/>
</dbReference>
<dbReference type="NCBIfam" id="TIGR01891">
    <property type="entry name" value="amidohydrolases"/>
    <property type="match status" value="1"/>
</dbReference>
<dbReference type="PANTHER" id="PTHR11014">
    <property type="entry name" value="PEPTIDASE M20 FAMILY MEMBER"/>
    <property type="match status" value="1"/>
</dbReference>
<protein>
    <submittedName>
        <fullName evidence="2">M20 peptidase aminoacylase family protein</fullName>
    </submittedName>
</protein>
<evidence type="ECO:0000259" key="1">
    <source>
        <dbReference type="Pfam" id="PF07687"/>
    </source>
</evidence>
<dbReference type="InterPro" id="IPR017439">
    <property type="entry name" value="Amidohydrolase"/>
</dbReference>
<dbReference type="Gene3D" id="3.30.70.360">
    <property type="match status" value="1"/>
</dbReference>
<dbReference type="RefSeq" id="WP_380773577.1">
    <property type="nucleotide sequence ID" value="NZ_JBHUEO010000020.1"/>
</dbReference>
<organism evidence="2 3">
    <name type="scientific">Siminovitchia sediminis</name>
    <dbReference type="NCBI Taxonomy" id="1274353"/>
    <lineage>
        <taxon>Bacteria</taxon>
        <taxon>Bacillati</taxon>
        <taxon>Bacillota</taxon>
        <taxon>Bacilli</taxon>
        <taxon>Bacillales</taxon>
        <taxon>Bacillaceae</taxon>
        <taxon>Siminovitchia</taxon>
    </lineage>
</organism>
<dbReference type="InterPro" id="IPR036264">
    <property type="entry name" value="Bact_exopeptidase_dim_dom"/>
</dbReference>
<sequence>MQDEQFRQDVLDTFEYLHTHPEISWEEKNTSRFIQEQLEKAGCKVTTFSDCTGVIADFGEVSKGKPVIAIRADMDALWQEVDGTFQANHSCGHDAHMTMVLGALWTLAEDPSIKERVTVRFIFQPAEEVGDGALKMVEKGAVDDVDYLFGIHLRPVQEASDGYATPAIIHGAAASIECEIIGDDAHGARPHLTNNAIDVGTHIVNAINAIHLDPSVPHSVKVTKFQAGGKSVNIIPGQASLAFDLRAQTNKHMELLKEKVHDTLKATEQLYQTSIHVTKEYGIAAAEVSPEAEDISRMAISKVLGADRTMEPIVTPGGDDFHFYTIKKPELKATMVGLGCDLKPGLHHPQMTFNREAMFNGIKIIAEIVKVIAEKERVRVETNSH</sequence>
<gene>
    <name evidence="2" type="ORF">ACFSCZ_09020</name>
</gene>
<accession>A0ABW4KL14</accession>
<proteinExistence type="predicted"/>
<dbReference type="InterPro" id="IPR011650">
    <property type="entry name" value="Peptidase_M20_dimer"/>
</dbReference>
<reference evidence="3" key="1">
    <citation type="journal article" date="2019" name="Int. J. Syst. Evol. Microbiol.">
        <title>The Global Catalogue of Microorganisms (GCM) 10K type strain sequencing project: providing services to taxonomists for standard genome sequencing and annotation.</title>
        <authorList>
            <consortium name="The Broad Institute Genomics Platform"/>
            <consortium name="The Broad Institute Genome Sequencing Center for Infectious Disease"/>
            <person name="Wu L."/>
            <person name="Ma J."/>
        </authorList>
    </citation>
    <scope>NUCLEOTIDE SEQUENCE [LARGE SCALE GENOMIC DNA]</scope>
    <source>
        <strain evidence="3">CGMCC 1.12295</strain>
    </source>
</reference>
<evidence type="ECO:0000313" key="2">
    <source>
        <dbReference type="EMBL" id="MFD1706870.1"/>
    </source>
</evidence>
<dbReference type="EMBL" id="JBHUEO010000020">
    <property type="protein sequence ID" value="MFD1706870.1"/>
    <property type="molecule type" value="Genomic_DNA"/>
</dbReference>
<dbReference type="PIRSF" id="PIRSF005962">
    <property type="entry name" value="Pept_M20D_amidohydro"/>
    <property type="match status" value="1"/>
</dbReference>
<dbReference type="SUPFAM" id="SSF53187">
    <property type="entry name" value="Zn-dependent exopeptidases"/>
    <property type="match status" value="1"/>
</dbReference>
<feature type="domain" description="Peptidase M20 dimerisation" evidence="1">
    <location>
        <begin position="173"/>
        <end position="266"/>
    </location>
</feature>
<dbReference type="InterPro" id="IPR002933">
    <property type="entry name" value="Peptidase_M20"/>
</dbReference>
<dbReference type="CDD" id="cd08018">
    <property type="entry name" value="M20_Acy1_amhX-like"/>
    <property type="match status" value="1"/>
</dbReference>
<dbReference type="Pfam" id="PF01546">
    <property type="entry name" value="Peptidase_M20"/>
    <property type="match status" value="1"/>
</dbReference>
<dbReference type="Proteomes" id="UP001597301">
    <property type="component" value="Unassembled WGS sequence"/>
</dbReference>